<feature type="region of interest" description="Disordered" evidence="6">
    <location>
        <begin position="1"/>
        <end position="32"/>
    </location>
</feature>
<dbReference type="Pfam" id="PF05712">
    <property type="entry name" value="MRG"/>
    <property type="match status" value="1"/>
</dbReference>
<dbReference type="EMBL" id="JARAOO010000010">
    <property type="protein sequence ID" value="KAJ7952805.1"/>
    <property type="molecule type" value="Genomic_DNA"/>
</dbReference>
<dbReference type="PANTHER" id="PTHR10880">
    <property type="entry name" value="MORTALITY FACTOR 4-LIKE PROTEIN"/>
    <property type="match status" value="1"/>
</dbReference>
<evidence type="ECO:0000313" key="9">
    <source>
        <dbReference type="Proteomes" id="UP001163823"/>
    </source>
</evidence>
<dbReference type="GO" id="GO:1990841">
    <property type="term" value="F:promoter-specific chromatin binding"/>
    <property type="evidence" value="ECO:0007669"/>
    <property type="project" value="UniProtKB-ARBA"/>
</dbReference>
<feature type="domain" description="Chromo" evidence="7">
    <location>
        <begin position="27"/>
        <end position="95"/>
    </location>
</feature>
<feature type="compositionally biased region" description="Basic and acidic residues" evidence="6">
    <location>
        <begin position="89"/>
        <end position="103"/>
    </location>
</feature>
<keyword evidence="4" id="KW-0804">Transcription</keyword>
<keyword evidence="9" id="KW-1185">Reference proteome</keyword>
<accession>A0AAD7L781</accession>
<keyword evidence="5" id="KW-0539">Nucleus</keyword>
<comment type="subcellular location">
    <subcellularLocation>
        <location evidence="1">Nucleus</location>
    </subcellularLocation>
</comment>
<dbReference type="PIRSF" id="PIRSF038133">
    <property type="entry name" value="HAT_Nua4_EAF3/MRG15"/>
    <property type="match status" value="1"/>
</dbReference>
<dbReference type="FunFam" id="2.30.30.140:FF:000102">
    <property type="entry name" value="Protein MRG1"/>
    <property type="match status" value="1"/>
</dbReference>
<dbReference type="GO" id="GO:0006325">
    <property type="term" value="P:chromatin organization"/>
    <property type="evidence" value="ECO:0007669"/>
    <property type="project" value="UniProtKB-KW"/>
</dbReference>
<dbReference type="InterPro" id="IPR038217">
    <property type="entry name" value="MRG_C_sf"/>
</dbReference>
<keyword evidence="2" id="KW-0156">Chromatin regulator</keyword>
<feature type="region of interest" description="Disordered" evidence="6">
    <location>
        <begin position="89"/>
        <end position="143"/>
    </location>
</feature>
<dbReference type="GO" id="GO:0048586">
    <property type="term" value="P:regulation of long-day photoperiodism, flowering"/>
    <property type="evidence" value="ECO:0007669"/>
    <property type="project" value="UniProtKB-ARBA"/>
</dbReference>
<dbReference type="Gene3D" id="1.10.274.30">
    <property type="entry name" value="MRG domain"/>
    <property type="match status" value="1"/>
</dbReference>
<organism evidence="8 9">
    <name type="scientific">Quillaja saponaria</name>
    <name type="common">Soap bark tree</name>
    <dbReference type="NCBI Taxonomy" id="32244"/>
    <lineage>
        <taxon>Eukaryota</taxon>
        <taxon>Viridiplantae</taxon>
        <taxon>Streptophyta</taxon>
        <taxon>Embryophyta</taxon>
        <taxon>Tracheophyta</taxon>
        <taxon>Spermatophyta</taxon>
        <taxon>Magnoliopsida</taxon>
        <taxon>eudicotyledons</taxon>
        <taxon>Gunneridae</taxon>
        <taxon>Pentapetalae</taxon>
        <taxon>rosids</taxon>
        <taxon>fabids</taxon>
        <taxon>Fabales</taxon>
        <taxon>Quillajaceae</taxon>
        <taxon>Quillaja</taxon>
    </lineage>
</organism>
<evidence type="ECO:0000256" key="5">
    <source>
        <dbReference type="ARBA" id="ARBA00023242"/>
    </source>
</evidence>
<reference evidence="8" key="1">
    <citation type="journal article" date="2023" name="Science">
        <title>Elucidation of the pathway for biosynthesis of saponin adjuvants from the soapbark tree.</title>
        <authorList>
            <person name="Reed J."/>
            <person name="Orme A."/>
            <person name="El-Demerdash A."/>
            <person name="Owen C."/>
            <person name="Martin L.B.B."/>
            <person name="Misra R.C."/>
            <person name="Kikuchi S."/>
            <person name="Rejzek M."/>
            <person name="Martin A.C."/>
            <person name="Harkess A."/>
            <person name="Leebens-Mack J."/>
            <person name="Louveau T."/>
            <person name="Stephenson M.J."/>
            <person name="Osbourn A."/>
        </authorList>
    </citation>
    <scope>NUCLEOTIDE SEQUENCE</scope>
    <source>
        <strain evidence="8">S10</strain>
    </source>
</reference>
<evidence type="ECO:0000259" key="7">
    <source>
        <dbReference type="SMART" id="SM00298"/>
    </source>
</evidence>
<dbReference type="SUPFAM" id="SSF54160">
    <property type="entry name" value="Chromo domain-like"/>
    <property type="match status" value="1"/>
</dbReference>
<evidence type="ECO:0000256" key="3">
    <source>
        <dbReference type="ARBA" id="ARBA00023015"/>
    </source>
</evidence>
<evidence type="ECO:0000256" key="4">
    <source>
        <dbReference type="ARBA" id="ARBA00023163"/>
    </source>
</evidence>
<dbReference type="PANTHER" id="PTHR10880:SF15">
    <property type="entry name" value="MSL COMPLEX SUBUNIT 3"/>
    <property type="match status" value="1"/>
</dbReference>
<sequence>MGNSSKDNSTTDSDTSSGDTPPSNSSLYSDGEKVLAYHGPRIYEAKVQKAELRKKEWRYFVHYLGWNKNWDEWVGVDRLMKHNEENVMKQQALDKKQGVDKNTKSGRSTQTKPKSSTDAKGDKEDLKNNVSKGKKRKNDAAVEKGNVSTEKLVKIQIPSTLRKQLIDDWDFVTQQDKVVKLPRLPTVDEILTKYLEYRSKKDGMVADSVGEILKGIRCYFDKALAVMLLYKKERKQYNETIVDNVSPSTIYGAEHLLRLFVKLPELLAYVNIEEETLTRLQQILLDFLKFLQKNQSTFFLTAYDGTKSTEGKGKGKDD</sequence>
<feature type="compositionally biased region" description="Polar residues" evidence="6">
    <location>
        <begin position="105"/>
        <end position="114"/>
    </location>
</feature>
<dbReference type="SMART" id="SM00298">
    <property type="entry name" value="CHROMO"/>
    <property type="match status" value="1"/>
</dbReference>
<dbReference type="PROSITE" id="PS51640">
    <property type="entry name" value="MRG"/>
    <property type="match status" value="1"/>
</dbReference>
<dbReference type="InterPro" id="IPR053820">
    <property type="entry name" value="MSL3_chromo-like"/>
</dbReference>
<dbReference type="AlphaFoldDB" id="A0AAD7L781"/>
<evidence type="ECO:0000256" key="6">
    <source>
        <dbReference type="SAM" id="MobiDB-lite"/>
    </source>
</evidence>
<dbReference type="GO" id="GO:0006355">
    <property type="term" value="P:regulation of DNA-templated transcription"/>
    <property type="evidence" value="ECO:0007669"/>
    <property type="project" value="InterPro"/>
</dbReference>
<dbReference type="CDD" id="cd18983">
    <property type="entry name" value="CBD_MSL3_like"/>
    <property type="match status" value="1"/>
</dbReference>
<proteinExistence type="predicted"/>
<dbReference type="InterPro" id="IPR008676">
    <property type="entry name" value="MRG"/>
</dbReference>
<dbReference type="KEGG" id="qsa:O6P43_024592"/>
<dbReference type="InterPro" id="IPR000953">
    <property type="entry name" value="Chromo/chromo_shadow_dom"/>
</dbReference>
<dbReference type="GO" id="GO:0000123">
    <property type="term" value="C:histone acetyltransferase complex"/>
    <property type="evidence" value="ECO:0007669"/>
    <property type="project" value="TreeGrafter"/>
</dbReference>
<evidence type="ECO:0000256" key="2">
    <source>
        <dbReference type="ARBA" id="ARBA00022853"/>
    </source>
</evidence>
<feature type="compositionally biased region" description="Basic and acidic residues" evidence="6">
    <location>
        <begin position="115"/>
        <end position="127"/>
    </location>
</feature>
<gene>
    <name evidence="8" type="ORF">O6P43_024592</name>
</gene>
<dbReference type="InterPro" id="IPR026541">
    <property type="entry name" value="MRG_dom"/>
</dbReference>
<dbReference type="Proteomes" id="UP001163823">
    <property type="component" value="Chromosome 10"/>
</dbReference>
<evidence type="ECO:0000313" key="8">
    <source>
        <dbReference type="EMBL" id="KAJ7952805.1"/>
    </source>
</evidence>
<dbReference type="FunFam" id="1.10.274.30:FF:000005">
    <property type="entry name" value="Chromatin modification-related protein EAF3"/>
    <property type="match status" value="1"/>
</dbReference>
<dbReference type="GO" id="GO:0005634">
    <property type="term" value="C:nucleus"/>
    <property type="evidence" value="ECO:0007669"/>
    <property type="project" value="UniProtKB-SubCell"/>
</dbReference>
<name>A0AAD7L781_QUISA</name>
<protein>
    <submittedName>
        <fullName evidence="8">MRG family protein isoform 1</fullName>
    </submittedName>
</protein>
<comment type="caution">
    <text evidence="8">The sequence shown here is derived from an EMBL/GenBank/DDBJ whole genome shotgun (WGS) entry which is preliminary data.</text>
</comment>
<dbReference type="InterPro" id="IPR016197">
    <property type="entry name" value="Chromo-like_dom_sf"/>
</dbReference>
<dbReference type="Pfam" id="PF22732">
    <property type="entry name" value="MSL3_chromo-like"/>
    <property type="match status" value="1"/>
</dbReference>
<keyword evidence="3" id="KW-0805">Transcription regulation</keyword>
<dbReference type="Gene3D" id="2.30.30.140">
    <property type="match status" value="1"/>
</dbReference>
<evidence type="ECO:0000256" key="1">
    <source>
        <dbReference type="ARBA" id="ARBA00004123"/>
    </source>
</evidence>
<feature type="compositionally biased region" description="Low complexity" evidence="6">
    <location>
        <begin position="1"/>
        <end position="26"/>
    </location>
</feature>